<dbReference type="NCBIfam" id="NF003843">
    <property type="entry name" value="PRK05422.1"/>
    <property type="match status" value="1"/>
</dbReference>
<dbReference type="Pfam" id="PF01668">
    <property type="entry name" value="SmpB"/>
    <property type="match status" value="1"/>
</dbReference>
<proteinExistence type="inferred from homology"/>
<reference evidence="4 5" key="1">
    <citation type="journal article" date="2024" name="Front. Microbiol.">
        <title>Novel thermophilic genera Geochorda gen. nov. and Carboxydochorda gen. nov. from the deep terrestrial subsurface reveal the ecophysiological diversity in the class Limnochordia.</title>
        <authorList>
            <person name="Karnachuk O.V."/>
            <person name="Lukina A.P."/>
            <person name="Avakyan M.R."/>
            <person name="Kadnikov V.V."/>
            <person name="Begmatov S."/>
            <person name="Beletsky A.V."/>
            <person name="Vlasova K.G."/>
            <person name="Novikov A.A."/>
            <person name="Shcherbakova V.A."/>
            <person name="Mardanov A.V."/>
            <person name="Ravin N.V."/>
        </authorList>
    </citation>
    <scope>NUCLEOTIDE SEQUENCE [LARGE SCALE GENOMIC DNA]</scope>
    <source>
        <strain evidence="4 5">L945</strain>
    </source>
</reference>
<dbReference type="PANTHER" id="PTHR30308">
    <property type="entry name" value="TMRNA-BINDING COMPONENT OF TRANS-TRANSLATION TAGGING COMPLEX"/>
    <property type="match status" value="1"/>
</dbReference>
<dbReference type="EMBL" id="CP141615">
    <property type="protein sequence ID" value="WRP18039.1"/>
    <property type="molecule type" value="Genomic_DNA"/>
</dbReference>
<dbReference type="PANTHER" id="PTHR30308:SF2">
    <property type="entry name" value="SSRA-BINDING PROTEIN"/>
    <property type="match status" value="1"/>
</dbReference>
<comment type="function">
    <text evidence="3">Required for rescue of stalled ribosomes mediated by trans-translation. Binds to transfer-messenger RNA (tmRNA), required for stable association of tmRNA with ribosomes. tmRNA and SmpB together mimic tRNA shape, replacing the anticodon stem-loop with SmpB. tmRNA is encoded by the ssrA gene; the 2 termini fold to resemble tRNA(Ala) and it encodes a 'tag peptide', a short internal open reading frame. During trans-translation Ala-aminoacylated tmRNA acts like a tRNA, entering the A-site of stalled ribosomes, displacing the stalled mRNA. The ribosome then switches to translate the ORF on the tmRNA; the nascent peptide is terminated with the 'tag peptide' encoded by the tmRNA and targeted for degradation. The ribosome is freed to recommence translation, which seems to be the essential function of trans-translation.</text>
</comment>
<comment type="subcellular location">
    <subcellularLocation>
        <location evidence="3">Cytoplasm</location>
    </subcellularLocation>
    <text evidence="3">The tmRNA-SmpB complex associates with stalled 70S ribosomes.</text>
</comment>
<dbReference type="Proteomes" id="UP001332192">
    <property type="component" value="Chromosome"/>
</dbReference>
<keyword evidence="5" id="KW-1185">Reference proteome</keyword>
<dbReference type="HAMAP" id="MF_00023">
    <property type="entry name" value="SmpB"/>
    <property type="match status" value="1"/>
</dbReference>
<dbReference type="RefSeq" id="WP_324717310.1">
    <property type="nucleotide sequence ID" value="NZ_CP141615.1"/>
</dbReference>
<organism evidence="4 5">
    <name type="scientific">Carboxydichorda subterranea</name>
    <dbReference type="NCBI Taxonomy" id="3109565"/>
    <lineage>
        <taxon>Bacteria</taxon>
        <taxon>Bacillati</taxon>
        <taxon>Bacillota</taxon>
        <taxon>Limnochordia</taxon>
        <taxon>Limnochordales</taxon>
        <taxon>Geochordaceae</taxon>
        <taxon>Carboxydichorda</taxon>
    </lineage>
</organism>
<dbReference type="CDD" id="cd09294">
    <property type="entry name" value="SmpB"/>
    <property type="match status" value="1"/>
</dbReference>
<evidence type="ECO:0000313" key="5">
    <source>
        <dbReference type="Proteomes" id="UP001332192"/>
    </source>
</evidence>
<evidence type="ECO:0000256" key="1">
    <source>
        <dbReference type="ARBA" id="ARBA00022490"/>
    </source>
</evidence>
<dbReference type="InterPro" id="IPR023620">
    <property type="entry name" value="SmpB"/>
</dbReference>
<evidence type="ECO:0000256" key="2">
    <source>
        <dbReference type="ARBA" id="ARBA00022884"/>
    </source>
</evidence>
<keyword evidence="1 3" id="KW-0963">Cytoplasm</keyword>
<protein>
    <recommendedName>
        <fullName evidence="3">SsrA-binding protein</fullName>
    </recommendedName>
    <alternativeName>
        <fullName evidence="3">Small protein B</fullName>
    </alternativeName>
</protein>
<name>A0ABZ1BYZ2_9FIRM</name>
<sequence>MAQPKTVCENRKARHDYEILETVEAGLVLTGSEVKSLRLGRAQLRDSYARIKEGELFLHGAHISAYQAGNYFDHDPTRPRKLLLHKREIARLAGRVAEKGLTIVPLRIYFNERGIAKVELALARGRKEYDRREAVARREQQRRIDQALAERRRAGS</sequence>
<evidence type="ECO:0000256" key="3">
    <source>
        <dbReference type="HAMAP-Rule" id="MF_00023"/>
    </source>
</evidence>
<dbReference type="InterPro" id="IPR020081">
    <property type="entry name" value="SsrA-bd_prot_CS"/>
</dbReference>
<dbReference type="InterPro" id="IPR000037">
    <property type="entry name" value="SsrA-bd_prot"/>
</dbReference>
<dbReference type="NCBIfam" id="TIGR00086">
    <property type="entry name" value="smpB"/>
    <property type="match status" value="1"/>
</dbReference>
<dbReference type="SUPFAM" id="SSF74982">
    <property type="entry name" value="Small protein B (SmpB)"/>
    <property type="match status" value="1"/>
</dbReference>
<comment type="similarity">
    <text evidence="3">Belongs to the SmpB family.</text>
</comment>
<accession>A0ABZ1BYZ2</accession>
<dbReference type="Gene3D" id="2.40.280.10">
    <property type="match status" value="1"/>
</dbReference>
<dbReference type="PROSITE" id="PS01317">
    <property type="entry name" value="SSRP"/>
    <property type="match status" value="1"/>
</dbReference>
<evidence type="ECO:0000313" key="4">
    <source>
        <dbReference type="EMBL" id="WRP18039.1"/>
    </source>
</evidence>
<keyword evidence="2 3" id="KW-0694">RNA-binding</keyword>
<gene>
    <name evidence="3 4" type="primary">smpB</name>
    <name evidence="4" type="ORF">U7230_03250</name>
</gene>